<name>A0ABP8AS96_9MICO</name>
<organism evidence="2 3">
    <name type="scientific">Gryllotalpicola kribbensis</name>
    <dbReference type="NCBI Taxonomy" id="993084"/>
    <lineage>
        <taxon>Bacteria</taxon>
        <taxon>Bacillati</taxon>
        <taxon>Actinomycetota</taxon>
        <taxon>Actinomycetes</taxon>
        <taxon>Micrococcales</taxon>
        <taxon>Microbacteriaceae</taxon>
        <taxon>Gryllotalpicola</taxon>
    </lineage>
</organism>
<keyword evidence="1" id="KW-0472">Membrane</keyword>
<evidence type="ECO:0000256" key="1">
    <source>
        <dbReference type="SAM" id="Phobius"/>
    </source>
</evidence>
<dbReference type="Proteomes" id="UP001500213">
    <property type="component" value="Unassembled WGS sequence"/>
</dbReference>
<evidence type="ECO:0000313" key="3">
    <source>
        <dbReference type="Proteomes" id="UP001500213"/>
    </source>
</evidence>
<keyword evidence="1" id="KW-1133">Transmembrane helix</keyword>
<feature type="transmembrane region" description="Helical" evidence="1">
    <location>
        <begin position="41"/>
        <end position="65"/>
    </location>
</feature>
<keyword evidence="3" id="KW-1185">Reference proteome</keyword>
<keyword evidence="1" id="KW-0812">Transmembrane</keyword>
<gene>
    <name evidence="2" type="ORF">GCM10022288_15650</name>
</gene>
<proteinExistence type="predicted"/>
<accession>A0ABP8AS96</accession>
<protein>
    <submittedName>
        <fullName evidence="2">Uncharacterized protein</fullName>
    </submittedName>
</protein>
<dbReference type="RefSeq" id="WP_344775583.1">
    <property type="nucleotide sequence ID" value="NZ_BAABBX010000013.1"/>
</dbReference>
<sequence>MLTMKARVLLGTLGTCMAVTGSGLGWLGAHATEWADASVNLTPLTAGAVLLLLLGAAALIAAVGVPRTRAIAPTSAYVAAPSIEYVGLAPIADRLASVRITDIANQVIRGKGAVHTPVMTENIASAGTLGA</sequence>
<dbReference type="EMBL" id="BAABBX010000013">
    <property type="protein sequence ID" value="GAA4188816.1"/>
    <property type="molecule type" value="Genomic_DNA"/>
</dbReference>
<comment type="caution">
    <text evidence="2">The sequence shown here is derived from an EMBL/GenBank/DDBJ whole genome shotgun (WGS) entry which is preliminary data.</text>
</comment>
<evidence type="ECO:0000313" key="2">
    <source>
        <dbReference type="EMBL" id="GAA4188816.1"/>
    </source>
</evidence>
<reference evidence="3" key="1">
    <citation type="journal article" date="2019" name="Int. J. Syst. Evol. Microbiol.">
        <title>The Global Catalogue of Microorganisms (GCM) 10K type strain sequencing project: providing services to taxonomists for standard genome sequencing and annotation.</title>
        <authorList>
            <consortium name="The Broad Institute Genomics Platform"/>
            <consortium name="The Broad Institute Genome Sequencing Center for Infectious Disease"/>
            <person name="Wu L."/>
            <person name="Ma J."/>
        </authorList>
    </citation>
    <scope>NUCLEOTIDE SEQUENCE [LARGE SCALE GENOMIC DNA]</scope>
    <source>
        <strain evidence="3">JCM 17593</strain>
    </source>
</reference>